<reference evidence="1" key="1">
    <citation type="submission" date="2014-11" db="EMBL/GenBank/DDBJ databases">
        <authorList>
            <person name="Amaro Gonzalez C."/>
        </authorList>
    </citation>
    <scope>NUCLEOTIDE SEQUENCE</scope>
</reference>
<sequence>MGLNPQAQHGQRHMSMAGFQPVCLLHQVLKQVDQKEQQKFSHKSKIIIAVICWWLSLVDSK</sequence>
<dbReference type="EMBL" id="GBXM01076807">
    <property type="protein sequence ID" value="JAH31770.1"/>
    <property type="molecule type" value="Transcribed_RNA"/>
</dbReference>
<reference evidence="1" key="2">
    <citation type="journal article" date="2015" name="Fish Shellfish Immunol.">
        <title>Early steps in the European eel (Anguilla anguilla)-Vibrio vulnificus interaction in the gills: Role of the RtxA13 toxin.</title>
        <authorList>
            <person name="Callol A."/>
            <person name="Pajuelo D."/>
            <person name="Ebbesson L."/>
            <person name="Teles M."/>
            <person name="MacKenzie S."/>
            <person name="Amaro C."/>
        </authorList>
    </citation>
    <scope>NUCLEOTIDE SEQUENCE</scope>
</reference>
<dbReference type="AlphaFoldDB" id="A0A0E9RTN0"/>
<accession>A0A0E9RTN0</accession>
<proteinExistence type="predicted"/>
<evidence type="ECO:0000313" key="1">
    <source>
        <dbReference type="EMBL" id="JAH31770.1"/>
    </source>
</evidence>
<protein>
    <submittedName>
        <fullName evidence="1">Uncharacterized protein</fullName>
    </submittedName>
</protein>
<organism evidence="1">
    <name type="scientific">Anguilla anguilla</name>
    <name type="common">European freshwater eel</name>
    <name type="synonym">Muraena anguilla</name>
    <dbReference type="NCBI Taxonomy" id="7936"/>
    <lineage>
        <taxon>Eukaryota</taxon>
        <taxon>Metazoa</taxon>
        <taxon>Chordata</taxon>
        <taxon>Craniata</taxon>
        <taxon>Vertebrata</taxon>
        <taxon>Euteleostomi</taxon>
        <taxon>Actinopterygii</taxon>
        <taxon>Neopterygii</taxon>
        <taxon>Teleostei</taxon>
        <taxon>Anguilliformes</taxon>
        <taxon>Anguillidae</taxon>
        <taxon>Anguilla</taxon>
    </lineage>
</organism>
<name>A0A0E9RTN0_ANGAN</name>